<evidence type="ECO:0000259" key="7">
    <source>
        <dbReference type="PROSITE" id="PS51918"/>
    </source>
</evidence>
<dbReference type="RefSeq" id="WP_123825395.1">
    <property type="nucleotide sequence ID" value="NZ_RKMF01000010.1"/>
</dbReference>
<keyword evidence="3" id="KW-0949">S-adenosyl-L-methionine</keyword>
<organism evidence="8 9">
    <name type="scientific">Kocuria soli</name>
    <dbReference type="NCBI Taxonomy" id="2485125"/>
    <lineage>
        <taxon>Bacteria</taxon>
        <taxon>Bacillati</taxon>
        <taxon>Actinomycetota</taxon>
        <taxon>Actinomycetes</taxon>
        <taxon>Micrococcales</taxon>
        <taxon>Micrococcaceae</taxon>
        <taxon>Kocuria</taxon>
    </lineage>
</organism>
<dbReference type="InterPro" id="IPR013785">
    <property type="entry name" value="Aldolase_TIM"/>
</dbReference>
<evidence type="ECO:0000256" key="2">
    <source>
        <dbReference type="ARBA" id="ARBA00022485"/>
    </source>
</evidence>
<evidence type="ECO:0000256" key="6">
    <source>
        <dbReference type="ARBA" id="ARBA00023014"/>
    </source>
</evidence>
<keyword evidence="4" id="KW-0479">Metal-binding</keyword>
<comment type="cofactor">
    <cofactor evidence="1">
        <name>[4Fe-4S] cluster</name>
        <dbReference type="ChEBI" id="CHEBI:49883"/>
    </cofactor>
</comment>
<dbReference type="GO" id="GO:0046872">
    <property type="term" value="F:metal ion binding"/>
    <property type="evidence" value="ECO:0007669"/>
    <property type="project" value="UniProtKB-KW"/>
</dbReference>
<dbReference type="InterPro" id="IPR058240">
    <property type="entry name" value="rSAM_sf"/>
</dbReference>
<dbReference type="InterPro" id="IPR012840">
    <property type="entry name" value="NrdG2"/>
</dbReference>
<dbReference type="SUPFAM" id="SSF102114">
    <property type="entry name" value="Radical SAM enzymes"/>
    <property type="match status" value="1"/>
</dbReference>
<comment type="caution">
    <text evidence="8">The sequence shown here is derived from an EMBL/GenBank/DDBJ whole genome shotgun (WGS) entry which is preliminary data.</text>
</comment>
<dbReference type="AlphaFoldDB" id="A0A3N3ZPD1"/>
<feature type="domain" description="Radical SAM core" evidence="7">
    <location>
        <begin position="31"/>
        <end position="246"/>
    </location>
</feature>
<evidence type="ECO:0000313" key="8">
    <source>
        <dbReference type="EMBL" id="ROZ62834.1"/>
    </source>
</evidence>
<evidence type="ECO:0000256" key="3">
    <source>
        <dbReference type="ARBA" id="ARBA00022691"/>
    </source>
</evidence>
<keyword evidence="9" id="KW-1185">Reference proteome</keyword>
<evidence type="ECO:0000313" key="9">
    <source>
        <dbReference type="Proteomes" id="UP000270616"/>
    </source>
</evidence>
<keyword evidence="5" id="KW-0408">Iron</keyword>
<dbReference type="SFLD" id="SFLDS00029">
    <property type="entry name" value="Radical_SAM"/>
    <property type="match status" value="1"/>
</dbReference>
<name>A0A3N3ZPD1_9MICC</name>
<reference evidence="8 9" key="1">
    <citation type="submission" date="2018-10" db="EMBL/GenBank/DDBJ databases">
        <title>Kocuria sp. M5W7-7, whole genome shotgun sequence.</title>
        <authorList>
            <person name="Tuo L."/>
        </authorList>
    </citation>
    <scope>NUCLEOTIDE SEQUENCE [LARGE SCALE GENOMIC DNA]</scope>
    <source>
        <strain evidence="8 9">M5W7-7</strain>
    </source>
</reference>
<dbReference type="Proteomes" id="UP000270616">
    <property type="component" value="Unassembled WGS sequence"/>
</dbReference>
<protein>
    <submittedName>
        <fullName evidence="8">Anaerobic ribonucleoside-triphosphate reductase activating protein</fullName>
    </submittedName>
</protein>
<accession>A0A3N3ZPD1</accession>
<dbReference type="PANTHER" id="PTHR30352">
    <property type="entry name" value="PYRUVATE FORMATE-LYASE-ACTIVATING ENZYME"/>
    <property type="match status" value="1"/>
</dbReference>
<dbReference type="EMBL" id="RKMF01000010">
    <property type="protein sequence ID" value="ROZ62834.1"/>
    <property type="molecule type" value="Genomic_DNA"/>
</dbReference>
<dbReference type="PROSITE" id="PS51918">
    <property type="entry name" value="RADICAL_SAM"/>
    <property type="match status" value="1"/>
</dbReference>
<dbReference type="Gene3D" id="3.20.20.70">
    <property type="entry name" value="Aldolase class I"/>
    <property type="match status" value="1"/>
</dbReference>
<dbReference type="PANTHER" id="PTHR30352:SF13">
    <property type="entry name" value="GLYCYL-RADICAL ENZYME ACTIVATING ENZYME YJJW-RELATED"/>
    <property type="match status" value="1"/>
</dbReference>
<dbReference type="OrthoDB" id="9782387at2"/>
<dbReference type="InterPro" id="IPR034457">
    <property type="entry name" value="Organic_radical-activating"/>
</dbReference>
<keyword evidence="6" id="KW-0411">Iron-sulfur</keyword>
<dbReference type="GO" id="GO:0003824">
    <property type="term" value="F:catalytic activity"/>
    <property type="evidence" value="ECO:0007669"/>
    <property type="project" value="InterPro"/>
</dbReference>
<dbReference type="InterPro" id="IPR007197">
    <property type="entry name" value="rSAM"/>
</dbReference>
<evidence type="ECO:0000256" key="4">
    <source>
        <dbReference type="ARBA" id="ARBA00022723"/>
    </source>
</evidence>
<dbReference type="NCBIfam" id="TIGR02495">
    <property type="entry name" value="NrdG2"/>
    <property type="match status" value="1"/>
</dbReference>
<dbReference type="Pfam" id="PF04055">
    <property type="entry name" value="Radical_SAM"/>
    <property type="match status" value="1"/>
</dbReference>
<dbReference type="GO" id="GO:0051539">
    <property type="term" value="F:4 iron, 4 sulfur cluster binding"/>
    <property type="evidence" value="ECO:0007669"/>
    <property type="project" value="UniProtKB-KW"/>
</dbReference>
<proteinExistence type="predicted"/>
<keyword evidence="2" id="KW-0004">4Fe-4S</keyword>
<gene>
    <name evidence="8" type="ORF">EDL96_08645</name>
</gene>
<evidence type="ECO:0000256" key="1">
    <source>
        <dbReference type="ARBA" id="ARBA00001966"/>
    </source>
</evidence>
<sequence length="253" mass="27505">MRSPAETGHKATAGTAVAQDLQIAGLVPLSTVDMPGRLVATAFCQGCPWRCFYCHNAEILDRSAAGTVSFDELEDLLRRRRGLLDGVVFSGGEATRQAALIPAAEVVRDAGFDVGLHTGGMYPSRIKALLDAGVLNWVGFDLKADPERYSDVVEAPTAWWKIRQSLEMILGTGIDHEVRMTVTPEIADHVEPVLQAAMAVGATNFALQQAHPPAATESGRERAWTDPEWDARFTELAEHVDSAGFPEVTIRRR</sequence>
<evidence type="ECO:0000256" key="5">
    <source>
        <dbReference type="ARBA" id="ARBA00023004"/>
    </source>
</evidence>
<dbReference type="CDD" id="cd01335">
    <property type="entry name" value="Radical_SAM"/>
    <property type="match status" value="1"/>
</dbReference>
<dbReference type="SFLD" id="SFLDG01094">
    <property type="entry name" value="Uncharacterised_Radical_SAM_Su"/>
    <property type="match status" value="1"/>
</dbReference>